<evidence type="ECO:0000313" key="2">
    <source>
        <dbReference type="Proteomes" id="UP000324897"/>
    </source>
</evidence>
<dbReference type="GO" id="GO:0005737">
    <property type="term" value="C:cytoplasm"/>
    <property type="evidence" value="ECO:0007669"/>
    <property type="project" value="TreeGrafter"/>
</dbReference>
<sequence>MEAMGRGLNVSIGPEHFHCRICHKPLRPPIFQTVSGYMLCETCGDRIAGNPDGQIFVLNLEQKAGQLAVSLACVRAGATESKYGCSLSFSCFEGRHGDATLSRIPCSTLSDGPPTGWFCFVPNAPSGGAV</sequence>
<dbReference type="PANTHER" id="PTHR10315">
    <property type="entry name" value="E3 UBIQUITIN PROTEIN LIGASE SIAH"/>
    <property type="match status" value="1"/>
</dbReference>
<protein>
    <submittedName>
        <fullName evidence="1">Uncharacterized protein</fullName>
    </submittedName>
</protein>
<dbReference type="AlphaFoldDB" id="A0A5J9UFD9"/>
<organism evidence="1 2">
    <name type="scientific">Eragrostis curvula</name>
    <name type="common">weeping love grass</name>
    <dbReference type="NCBI Taxonomy" id="38414"/>
    <lineage>
        <taxon>Eukaryota</taxon>
        <taxon>Viridiplantae</taxon>
        <taxon>Streptophyta</taxon>
        <taxon>Embryophyta</taxon>
        <taxon>Tracheophyta</taxon>
        <taxon>Spermatophyta</taxon>
        <taxon>Magnoliopsida</taxon>
        <taxon>Liliopsida</taxon>
        <taxon>Poales</taxon>
        <taxon>Poaceae</taxon>
        <taxon>PACMAD clade</taxon>
        <taxon>Chloridoideae</taxon>
        <taxon>Eragrostideae</taxon>
        <taxon>Eragrostidinae</taxon>
        <taxon>Eragrostis</taxon>
    </lineage>
</organism>
<dbReference type="Gene3D" id="2.10.110.10">
    <property type="entry name" value="Cysteine Rich Protein"/>
    <property type="match status" value="1"/>
</dbReference>
<dbReference type="PANTHER" id="PTHR10315:SF83">
    <property type="entry name" value="RING-TYPE E3 UBIQUITIN TRANSFERASE"/>
    <property type="match status" value="1"/>
</dbReference>
<keyword evidence="2" id="KW-1185">Reference proteome</keyword>
<feature type="non-terminal residue" evidence="1">
    <location>
        <position position="130"/>
    </location>
</feature>
<reference evidence="1 2" key="1">
    <citation type="journal article" date="2019" name="Sci. Rep.">
        <title>A high-quality genome of Eragrostis curvula grass provides insights into Poaceae evolution and supports new strategies to enhance forage quality.</title>
        <authorList>
            <person name="Carballo J."/>
            <person name="Santos B.A.C.M."/>
            <person name="Zappacosta D."/>
            <person name="Garbus I."/>
            <person name="Selva J.P."/>
            <person name="Gallo C.A."/>
            <person name="Diaz A."/>
            <person name="Albertini E."/>
            <person name="Caccamo M."/>
            <person name="Echenique V."/>
        </authorList>
    </citation>
    <scope>NUCLEOTIDE SEQUENCE [LARGE SCALE GENOMIC DNA]</scope>
    <source>
        <strain evidence="2">cv. Victoria</strain>
        <tissue evidence="1">Leaf</tissue>
    </source>
</reference>
<dbReference type="Gramene" id="TVU22144">
    <property type="protein sequence ID" value="TVU22144"/>
    <property type="gene ID" value="EJB05_31826"/>
</dbReference>
<dbReference type="EMBL" id="RWGY01000026">
    <property type="protein sequence ID" value="TVU22144.1"/>
    <property type="molecule type" value="Genomic_DNA"/>
</dbReference>
<dbReference type="GO" id="GO:0061630">
    <property type="term" value="F:ubiquitin protein ligase activity"/>
    <property type="evidence" value="ECO:0007669"/>
    <property type="project" value="TreeGrafter"/>
</dbReference>
<dbReference type="InterPro" id="IPR037278">
    <property type="entry name" value="ARFGAP/RecO"/>
</dbReference>
<proteinExistence type="predicted"/>
<accession>A0A5J9UFD9</accession>
<name>A0A5J9UFD9_9POAL</name>
<dbReference type="SUPFAM" id="SSF57863">
    <property type="entry name" value="ArfGap/RecO-like zinc finger"/>
    <property type="match status" value="1"/>
</dbReference>
<dbReference type="InterPro" id="IPR052088">
    <property type="entry name" value="E3_ubiquitin-ligase_SINA"/>
</dbReference>
<evidence type="ECO:0000313" key="1">
    <source>
        <dbReference type="EMBL" id="TVU22144.1"/>
    </source>
</evidence>
<dbReference type="OrthoDB" id="10554972at2759"/>
<gene>
    <name evidence="1" type="ORF">EJB05_31826</name>
</gene>
<feature type="non-terminal residue" evidence="1">
    <location>
        <position position="1"/>
    </location>
</feature>
<comment type="caution">
    <text evidence="1">The sequence shown here is derived from an EMBL/GenBank/DDBJ whole genome shotgun (WGS) entry which is preliminary data.</text>
</comment>
<dbReference type="Proteomes" id="UP000324897">
    <property type="component" value="Unassembled WGS sequence"/>
</dbReference>